<reference evidence="4" key="2">
    <citation type="submission" date="2018-04" db="EMBL/GenBank/DDBJ databases">
        <title>OnivRS2 (Oryza nivara Reference Sequence Version 2).</title>
        <authorList>
            <person name="Zhang J."/>
            <person name="Kudrna D."/>
            <person name="Lee S."/>
            <person name="Talag J."/>
            <person name="Rajasekar S."/>
            <person name="Welchert J."/>
            <person name="Hsing Y.-I."/>
            <person name="Wing R.A."/>
        </authorList>
    </citation>
    <scope>NUCLEOTIDE SEQUENCE [LARGE SCALE GENOMIC DNA]</scope>
    <source>
        <strain evidence="4">SL10</strain>
    </source>
</reference>
<evidence type="ECO:0000259" key="3">
    <source>
        <dbReference type="Pfam" id="PF13968"/>
    </source>
</evidence>
<accession>A0A0E0G577</accession>
<dbReference type="InterPro" id="IPR007658">
    <property type="entry name" value="DUF594"/>
</dbReference>
<organism evidence="4">
    <name type="scientific">Oryza nivara</name>
    <name type="common">Indian wild rice</name>
    <name type="synonym">Oryza sativa f. spontanea</name>
    <dbReference type="NCBI Taxonomy" id="4536"/>
    <lineage>
        <taxon>Eukaryota</taxon>
        <taxon>Viridiplantae</taxon>
        <taxon>Streptophyta</taxon>
        <taxon>Embryophyta</taxon>
        <taxon>Tracheophyta</taxon>
        <taxon>Spermatophyta</taxon>
        <taxon>Magnoliopsida</taxon>
        <taxon>Liliopsida</taxon>
        <taxon>Poales</taxon>
        <taxon>Poaceae</taxon>
        <taxon>BOP clade</taxon>
        <taxon>Oryzoideae</taxon>
        <taxon>Oryzeae</taxon>
        <taxon>Oryzinae</taxon>
        <taxon>Oryza</taxon>
    </lineage>
</organism>
<evidence type="ECO:0000313" key="4">
    <source>
        <dbReference type="EnsemblPlants" id="ONIVA02G14330.1"/>
    </source>
</evidence>
<dbReference type="eggNOG" id="ENOG502QSWW">
    <property type="taxonomic scope" value="Eukaryota"/>
</dbReference>
<keyword evidence="2" id="KW-0812">Transmembrane</keyword>
<evidence type="ECO:0000256" key="2">
    <source>
        <dbReference type="SAM" id="Phobius"/>
    </source>
</evidence>
<dbReference type="Pfam" id="PF13968">
    <property type="entry name" value="DUF4220"/>
    <property type="match status" value="1"/>
</dbReference>
<dbReference type="Proteomes" id="UP000006591">
    <property type="component" value="Chromosome 2"/>
</dbReference>
<keyword evidence="2" id="KW-1133">Transmembrane helix</keyword>
<feature type="transmembrane region" description="Helical" evidence="2">
    <location>
        <begin position="305"/>
        <end position="324"/>
    </location>
</feature>
<evidence type="ECO:0000256" key="1">
    <source>
        <dbReference type="SAM" id="MobiDB-lite"/>
    </source>
</evidence>
<feature type="transmembrane region" description="Helical" evidence="2">
    <location>
        <begin position="274"/>
        <end position="293"/>
    </location>
</feature>
<feature type="region of interest" description="Disordered" evidence="1">
    <location>
        <begin position="1"/>
        <end position="31"/>
    </location>
</feature>
<feature type="transmembrane region" description="Helical" evidence="2">
    <location>
        <begin position="542"/>
        <end position="568"/>
    </location>
</feature>
<feature type="domain" description="DUF4220" evidence="3">
    <location>
        <begin position="221"/>
        <end position="617"/>
    </location>
</feature>
<dbReference type="EnsemblPlants" id="ONIVA02G14330.1">
    <property type="protein sequence ID" value="ONIVA02G14330.1"/>
    <property type="gene ID" value="ONIVA02G14330"/>
</dbReference>
<dbReference type="Gramene" id="ONIVA02G14330.1">
    <property type="protein sequence ID" value="ONIVA02G14330.1"/>
    <property type="gene ID" value="ONIVA02G14330"/>
</dbReference>
<reference evidence="4" key="1">
    <citation type="submission" date="2015-04" db="UniProtKB">
        <authorList>
            <consortium name="EnsemblPlants"/>
        </authorList>
    </citation>
    <scope>IDENTIFICATION</scope>
    <source>
        <strain evidence="4">SL10</strain>
    </source>
</reference>
<keyword evidence="5" id="KW-1185">Reference proteome</keyword>
<proteinExistence type="predicted"/>
<dbReference type="STRING" id="4536.A0A0E0G577"/>
<feature type="transmembrane region" description="Helical" evidence="2">
    <location>
        <begin position="500"/>
        <end position="522"/>
    </location>
</feature>
<keyword evidence="2" id="KW-0472">Membrane</keyword>
<evidence type="ECO:0000313" key="5">
    <source>
        <dbReference type="Proteomes" id="UP000006591"/>
    </source>
</evidence>
<name>A0A0E0G577_ORYNI</name>
<dbReference type="AlphaFoldDB" id="A0A0E0G577"/>
<feature type="transmembrane region" description="Helical" evidence="2">
    <location>
        <begin position="244"/>
        <end position="268"/>
    </location>
</feature>
<dbReference type="OMA" id="THHRSIM"/>
<sequence>MAAASPHDELDGGGVWRATNPRSRGVTVESDERPLPRWPAVAAALRRRLASGVLTLDGDEHSRLHLHVYCIDSVLSVHPTILILDSPPAQCMCMRALVFGGDMHAIVRAARMAAHSGLYGWRYANAATSEPGSFILEVSNTVTIVLSRTLATFIISSLRVQTGEPRCGYAMRPRHYRPTAISASWPGSKPWCSSVPSSSRCSSSSAPRGATAAAPWSGSSFAVSYPLAAYTIGLMQSTPMHHELFLVWSCFFLFVLASSDTITAYSLADVKSPGIILLNRGLQVIYVTVLLQYYSNVLSAKLKLFVFGVWLVSLGKIALSALSYRQALQSDGLQRDNQLIADYMINQTESSHGGAEDPNTNTNTNPDPMVGYMYIVRGEETDNTVTEAPDYIKKIKKEDHNDKLVTVERVWQCKGWLLKSSDRRRDLCLSFALFKLLRRRCGNFPLAESGLPKTRNLVLNRLLEQGSTRAFQVIEVELGFLYDLFYTRYPFVCHAVTTTLPHLAMCAIMVTVGVLTLLSPALRHYHPTHHRSIMLYDINLDVVLTMAIIVLVIVLEAYQFVAVLFSDWQKVKVLCRYVLWPSSLQNNPFIEVLLGVLCYCGSGKYWTRKMRQYSIIRHAILGHPVKDWLSGVTRGWLDNLMFNSGKTRSAKLSGDLQNALASALKKSGGVLSDGCASLKGHKFEQMLSLGKACKHATCAHTILIWHIATYICDVKTRARASRAAGGGGDQQRRHREIAMSLSRYCAYLVSSAPDLLPDHQYTTQTIAEAVLLDLRRCLHGCTSNEAAVLKLQDTAKLAIRTPSTSAPDSIHVLGVRLAEDLMKIGEAKRWEVLADFWAELMLFVTPADNAMAHVEHLTMGGELITHLWALLTHAGIVQRPSHATQSQSV</sequence>
<dbReference type="PANTHER" id="PTHR31325">
    <property type="entry name" value="OS01G0798800 PROTEIN-RELATED"/>
    <property type="match status" value="1"/>
</dbReference>
<dbReference type="Pfam" id="PF04578">
    <property type="entry name" value="DUF594"/>
    <property type="match status" value="1"/>
</dbReference>
<dbReference type="InterPro" id="IPR025315">
    <property type="entry name" value="DUF4220"/>
</dbReference>
<feature type="compositionally biased region" description="Basic and acidic residues" evidence="1">
    <location>
        <begin position="1"/>
        <end position="10"/>
    </location>
</feature>
<dbReference type="HOGENOM" id="CLU_008762_1_1_1"/>
<protein>
    <recommendedName>
        <fullName evidence="3">DUF4220 domain-containing protein</fullName>
    </recommendedName>
</protein>